<accession>A0A6J8EQ96</accession>
<dbReference type="AlphaFoldDB" id="A0A6J8EQ96"/>
<dbReference type="Pfam" id="PF25244">
    <property type="entry name" value="PML_C"/>
    <property type="match status" value="1"/>
</dbReference>
<gene>
    <name evidence="2" type="ORF">MCOR_53996</name>
</gene>
<evidence type="ECO:0000313" key="2">
    <source>
        <dbReference type="EMBL" id="CAC5421912.1"/>
    </source>
</evidence>
<proteinExistence type="predicted"/>
<dbReference type="Gene3D" id="3.30.420.10">
    <property type="entry name" value="Ribonuclease H-like superfamily/Ribonuclease H"/>
    <property type="match status" value="1"/>
</dbReference>
<protein>
    <recommendedName>
        <fullName evidence="1">PML C-terminal domain-containing protein</fullName>
    </recommendedName>
</protein>
<organism evidence="2 3">
    <name type="scientific">Mytilus coruscus</name>
    <name type="common">Sea mussel</name>
    <dbReference type="NCBI Taxonomy" id="42192"/>
    <lineage>
        <taxon>Eukaryota</taxon>
        <taxon>Metazoa</taxon>
        <taxon>Spiralia</taxon>
        <taxon>Lophotrochozoa</taxon>
        <taxon>Mollusca</taxon>
        <taxon>Bivalvia</taxon>
        <taxon>Autobranchia</taxon>
        <taxon>Pteriomorphia</taxon>
        <taxon>Mytilida</taxon>
        <taxon>Mytiloidea</taxon>
        <taxon>Mytilidae</taxon>
        <taxon>Mytilinae</taxon>
        <taxon>Mytilus</taxon>
    </lineage>
</organism>
<evidence type="ECO:0000259" key="1">
    <source>
        <dbReference type="Pfam" id="PF25244"/>
    </source>
</evidence>
<dbReference type="InterPro" id="IPR012337">
    <property type="entry name" value="RNaseH-like_sf"/>
</dbReference>
<dbReference type="GO" id="GO:0003676">
    <property type="term" value="F:nucleic acid binding"/>
    <property type="evidence" value="ECO:0007669"/>
    <property type="project" value="InterPro"/>
</dbReference>
<dbReference type="InterPro" id="IPR036397">
    <property type="entry name" value="RNaseH_sf"/>
</dbReference>
<sequence>MGLSLSLVTEDKEIPGIKQKPALLPFSSFTGSCILFDLETSSLKLDSEILQIAALYTVSGDKFDTYIQPNKSIAPSSSAVTGLTANGNILFYNGKPVHAYNAHNAVNDVNSLHKLMTLFKVEKQDVLEFSFSVESIVENMKYDKIVKVDAESFGDLVKGKYMSAQMAVRCAQSGLKKCHLDLAFHRKGFQGLLDLLSQRRQDGSPRVTKTAAVIKKITGYYDK</sequence>
<dbReference type="EMBL" id="CACVKT020009453">
    <property type="protein sequence ID" value="CAC5421912.1"/>
    <property type="molecule type" value="Genomic_DNA"/>
</dbReference>
<dbReference type="SUPFAM" id="SSF53098">
    <property type="entry name" value="Ribonuclease H-like"/>
    <property type="match status" value="1"/>
</dbReference>
<evidence type="ECO:0000313" key="3">
    <source>
        <dbReference type="Proteomes" id="UP000507470"/>
    </source>
</evidence>
<dbReference type="InterPro" id="IPR057617">
    <property type="entry name" value="PML_C"/>
</dbReference>
<dbReference type="OrthoDB" id="5966647at2759"/>
<keyword evidence="3" id="KW-1185">Reference proteome</keyword>
<name>A0A6J8EQ96_MYTCO</name>
<reference evidence="2 3" key="1">
    <citation type="submission" date="2020-06" db="EMBL/GenBank/DDBJ databases">
        <authorList>
            <person name="Li R."/>
            <person name="Bekaert M."/>
        </authorList>
    </citation>
    <scope>NUCLEOTIDE SEQUENCE [LARGE SCALE GENOMIC DNA]</scope>
    <source>
        <strain evidence="3">wild</strain>
    </source>
</reference>
<feature type="domain" description="PML C-terminal" evidence="1">
    <location>
        <begin position="151"/>
        <end position="220"/>
    </location>
</feature>
<dbReference type="Proteomes" id="UP000507470">
    <property type="component" value="Unassembled WGS sequence"/>
</dbReference>